<evidence type="ECO:0000313" key="2">
    <source>
        <dbReference type="Proteomes" id="UP000024635"/>
    </source>
</evidence>
<dbReference type="EMBL" id="JARK01000425">
    <property type="protein sequence ID" value="EYC37111.1"/>
    <property type="molecule type" value="Genomic_DNA"/>
</dbReference>
<name>A0A016WBZ9_9BILA</name>
<comment type="caution">
    <text evidence="1">The sequence shown here is derived from an EMBL/GenBank/DDBJ whole genome shotgun (WGS) entry which is preliminary data.</text>
</comment>
<organism evidence="1 2">
    <name type="scientific">Ancylostoma ceylanicum</name>
    <dbReference type="NCBI Taxonomy" id="53326"/>
    <lineage>
        <taxon>Eukaryota</taxon>
        <taxon>Metazoa</taxon>
        <taxon>Ecdysozoa</taxon>
        <taxon>Nematoda</taxon>
        <taxon>Chromadorea</taxon>
        <taxon>Rhabditida</taxon>
        <taxon>Rhabditina</taxon>
        <taxon>Rhabditomorpha</taxon>
        <taxon>Strongyloidea</taxon>
        <taxon>Ancylostomatidae</taxon>
        <taxon>Ancylostomatinae</taxon>
        <taxon>Ancylostoma</taxon>
    </lineage>
</organism>
<dbReference type="Proteomes" id="UP000024635">
    <property type="component" value="Unassembled WGS sequence"/>
</dbReference>
<evidence type="ECO:0000313" key="1">
    <source>
        <dbReference type="EMBL" id="EYC37111.1"/>
    </source>
</evidence>
<keyword evidence="2" id="KW-1185">Reference proteome</keyword>
<gene>
    <name evidence="1" type="primary">Acey_s0825.g2550</name>
    <name evidence="1" type="ORF">Y032_0825g2550</name>
</gene>
<sequence length="178" mass="20319">MNPFCWKKFDSGGNCTTGSRTVVESSNDSLRQVEEQVAVFYLSLQDRCTSCRTDPGSVSTRCRKYVLGRDRRRTSQFCGGGSRIWRACPRRRSGYRRSEEGRPTSSPSTLQGLFLVRPFSGPGHPPAIVWLKEEREECPSSSVERPERQCCVNEDDRRYVYSTGRPKTELHRGVPLYL</sequence>
<proteinExistence type="predicted"/>
<protein>
    <submittedName>
        <fullName evidence="1">Uncharacterized protein</fullName>
    </submittedName>
</protein>
<reference evidence="2" key="1">
    <citation type="journal article" date="2015" name="Nat. Genet.">
        <title>The genome and transcriptome of the zoonotic hookworm Ancylostoma ceylanicum identify infection-specific gene families.</title>
        <authorList>
            <person name="Schwarz E.M."/>
            <person name="Hu Y."/>
            <person name="Antoshechkin I."/>
            <person name="Miller M.M."/>
            <person name="Sternberg P.W."/>
            <person name="Aroian R.V."/>
        </authorList>
    </citation>
    <scope>NUCLEOTIDE SEQUENCE</scope>
    <source>
        <strain evidence="2">HY135</strain>
    </source>
</reference>
<dbReference type="AlphaFoldDB" id="A0A016WBZ9"/>
<accession>A0A016WBZ9</accession>